<feature type="compositionally biased region" description="Polar residues" evidence="1">
    <location>
        <begin position="11"/>
        <end position="23"/>
    </location>
</feature>
<proteinExistence type="predicted"/>
<evidence type="ECO:0000256" key="1">
    <source>
        <dbReference type="SAM" id="MobiDB-lite"/>
    </source>
</evidence>
<organism evidence="2 3">
    <name type="scientific">Adineta ricciae</name>
    <name type="common">Rotifer</name>
    <dbReference type="NCBI Taxonomy" id="249248"/>
    <lineage>
        <taxon>Eukaryota</taxon>
        <taxon>Metazoa</taxon>
        <taxon>Spiralia</taxon>
        <taxon>Gnathifera</taxon>
        <taxon>Rotifera</taxon>
        <taxon>Eurotatoria</taxon>
        <taxon>Bdelloidea</taxon>
        <taxon>Adinetida</taxon>
        <taxon>Adinetidae</taxon>
        <taxon>Adineta</taxon>
    </lineage>
</organism>
<evidence type="ECO:0000313" key="2">
    <source>
        <dbReference type="EMBL" id="CAF1118270.1"/>
    </source>
</evidence>
<dbReference type="EMBL" id="CAJNOJ010000104">
    <property type="protein sequence ID" value="CAF1118270.1"/>
    <property type="molecule type" value="Genomic_DNA"/>
</dbReference>
<protein>
    <submittedName>
        <fullName evidence="2">Uncharacterized protein</fullName>
    </submittedName>
</protein>
<gene>
    <name evidence="2" type="ORF">EDS130_LOCUS20905</name>
</gene>
<feature type="region of interest" description="Disordered" evidence="1">
    <location>
        <begin position="1"/>
        <end position="32"/>
    </location>
</feature>
<reference evidence="2" key="1">
    <citation type="submission" date="2021-02" db="EMBL/GenBank/DDBJ databases">
        <authorList>
            <person name="Nowell W R."/>
        </authorList>
    </citation>
    <scope>NUCLEOTIDE SEQUENCE</scope>
</reference>
<dbReference type="Proteomes" id="UP000663852">
    <property type="component" value="Unassembled WGS sequence"/>
</dbReference>
<dbReference type="AlphaFoldDB" id="A0A814QBD9"/>
<accession>A0A814QBD9</accession>
<name>A0A814QBD9_ADIRI</name>
<comment type="caution">
    <text evidence="2">The sequence shown here is derived from an EMBL/GenBank/DDBJ whole genome shotgun (WGS) entry which is preliminary data.</text>
</comment>
<sequence length="71" mass="7871">MGSETVGIQCDSATRISWDPSNSSRKDESNTKDRLAEFAKEVITLGEQNVTISPQMLKELSEKYHISPPST</sequence>
<evidence type="ECO:0000313" key="3">
    <source>
        <dbReference type="Proteomes" id="UP000663852"/>
    </source>
</evidence>